<evidence type="ECO:0000256" key="3">
    <source>
        <dbReference type="ARBA" id="ARBA00022606"/>
    </source>
</evidence>
<feature type="transmembrane region" description="Helical" evidence="10">
    <location>
        <begin position="257"/>
        <end position="281"/>
    </location>
</feature>
<keyword evidence="3 10" id="KW-0716">Sensory transduction</keyword>
<dbReference type="InterPro" id="IPR004117">
    <property type="entry name" value="7tm6_olfct_rcpt"/>
</dbReference>
<evidence type="ECO:0000313" key="11">
    <source>
        <dbReference type="EMBL" id="AUF73024.1"/>
    </source>
</evidence>
<evidence type="ECO:0000256" key="8">
    <source>
        <dbReference type="ARBA" id="ARBA00023170"/>
    </source>
</evidence>
<feature type="transmembrane region" description="Helical" evidence="10">
    <location>
        <begin position="70"/>
        <end position="89"/>
    </location>
</feature>
<comment type="subcellular location">
    <subcellularLocation>
        <location evidence="1 10">Cell membrane</location>
        <topology evidence="1 10">Multi-pass membrane protein</topology>
    </subcellularLocation>
</comment>
<dbReference type="GO" id="GO:0004984">
    <property type="term" value="F:olfactory receptor activity"/>
    <property type="evidence" value="ECO:0007669"/>
    <property type="project" value="InterPro"/>
</dbReference>
<evidence type="ECO:0000256" key="5">
    <source>
        <dbReference type="ARBA" id="ARBA00022725"/>
    </source>
</evidence>
<feature type="transmembrane region" description="Helical" evidence="10">
    <location>
        <begin position="131"/>
        <end position="149"/>
    </location>
</feature>
<comment type="caution">
    <text evidence="10">Lacks conserved residue(s) required for the propagation of feature annotation.</text>
</comment>
<evidence type="ECO:0000256" key="2">
    <source>
        <dbReference type="ARBA" id="ARBA00022475"/>
    </source>
</evidence>
<feature type="transmembrane region" description="Helical" evidence="10">
    <location>
        <begin position="174"/>
        <end position="199"/>
    </location>
</feature>
<dbReference type="Pfam" id="PF02949">
    <property type="entry name" value="7tm_6"/>
    <property type="match status" value="1"/>
</dbReference>
<keyword evidence="6 10" id="KW-1133">Transmembrane helix</keyword>
<evidence type="ECO:0000256" key="7">
    <source>
        <dbReference type="ARBA" id="ARBA00023136"/>
    </source>
</evidence>
<organism evidence="11">
    <name type="scientific">Anoplophora chinensis</name>
    <name type="common">Citrus longhorn beetle</name>
    <dbReference type="NCBI Taxonomy" id="217632"/>
    <lineage>
        <taxon>Eukaryota</taxon>
        <taxon>Metazoa</taxon>
        <taxon>Ecdysozoa</taxon>
        <taxon>Arthropoda</taxon>
        <taxon>Hexapoda</taxon>
        <taxon>Insecta</taxon>
        <taxon>Pterygota</taxon>
        <taxon>Neoptera</taxon>
        <taxon>Endopterygota</taxon>
        <taxon>Coleoptera</taxon>
        <taxon>Polyphaga</taxon>
        <taxon>Cucujiformia</taxon>
        <taxon>Chrysomeloidea</taxon>
        <taxon>Cerambycidae</taxon>
        <taxon>Lamiinae</taxon>
        <taxon>Lamiini</taxon>
        <taxon>Anoplophora</taxon>
    </lineage>
</organism>
<keyword evidence="5 10" id="KW-0552">Olfaction</keyword>
<evidence type="ECO:0000256" key="10">
    <source>
        <dbReference type="RuleBase" id="RU351113"/>
    </source>
</evidence>
<dbReference type="GO" id="GO:0007165">
    <property type="term" value="P:signal transduction"/>
    <property type="evidence" value="ECO:0007669"/>
    <property type="project" value="UniProtKB-KW"/>
</dbReference>
<protein>
    <recommendedName>
        <fullName evidence="10">Odorant receptor</fullName>
    </recommendedName>
</protein>
<dbReference type="PANTHER" id="PTHR21137">
    <property type="entry name" value="ODORANT RECEPTOR"/>
    <property type="match status" value="1"/>
</dbReference>
<dbReference type="PANTHER" id="PTHR21137:SF35">
    <property type="entry name" value="ODORANT RECEPTOR 19A-RELATED"/>
    <property type="match status" value="1"/>
</dbReference>
<feature type="transmembrane region" description="Helical" evidence="10">
    <location>
        <begin position="37"/>
        <end position="58"/>
    </location>
</feature>
<evidence type="ECO:0000256" key="9">
    <source>
        <dbReference type="ARBA" id="ARBA00023224"/>
    </source>
</evidence>
<proteinExistence type="evidence at transcript level"/>
<comment type="similarity">
    <text evidence="10">Belongs to the insect chemoreceptor superfamily. Heteromeric odorant receptor channel (TC 1.A.69) family.</text>
</comment>
<accession>A0A2H4ZBC1</accession>
<keyword evidence="9 10" id="KW-0807">Transducer</keyword>
<keyword evidence="4 10" id="KW-0812">Transmembrane</keyword>
<keyword evidence="8 10" id="KW-0675">Receptor</keyword>
<name>A0A2H4ZBC1_ANOCN</name>
<evidence type="ECO:0000256" key="1">
    <source>
        <dbReference type="ARBA" id="ARBA00004651"/>
    </source>
</evidence>
<dbReference type="EMBL" id="MF975448">
    <property type="protein sequence ID" value="AUF73024.1"/>
    <property type="molecule type" value="mRNA"/>
</dbReference>
<keyword evidence="7 10" id="KW-0472">Membrane</keyword>
<dbReference type="GO" id="GO:0005549">
    <property type="term" value="F:odorant binding"/>
    <property type="evidence" value="ECO:0007669"/>
    <property type="project" value="InterPro"/>
</dbReference>
<dbReference type="AlphaFoldDB" id="A0A2H4ZBC1"/>
<sequence length="388" mass="44794">MKMKRHIDLLKYIKEERTCMVFGGFYSTKKYKTLHSLSAILIMAVVSLYNLLGLLHGFQHISNVAVFSQSIAYLLTGISFSCKMINLIVHKNNLLLLDEILQNPVSTELETTEEEVVLRNKLKFGQTLKKIYKLYTSATVTVQVLYPMINNPGHKNFPLLFWFPFNPEDHYYKVYFAEILMIFCICTFNVTVDLLNVLFMDLCAAQFELLKYRLKHFGREFHGGEAVNDRTLYEKLNKIIVHQNLVYRFSKLTEDTFSAGVFCHLACTVIVLCCAIFKAVITPIKSMQFLMMATYSFCMTLEVSLYCCYGQKVLDSSSTVTEACFMANWYNCNVKVQEDLVIIMNRANKSVTMKAGGMFPLTLETLMRIWSSAYSFLTLLMQIYNENY</sequence>
<evidence type="ECO:0000256" key="6">
    <source>
        <dbReference type="ARBA" id="ARBA00022989"/>
    </source>
</evidence>
<reference evidence="11" key="1">
    <citation type="journal article" date="2017" name="Sci. Rep.">
        <title>Antennal transcriptome analysis and expression profiles of olfactory genes in Anoplophora chinensis.</title>
        <authorList>
            <person name="Wang J."/>
            <person name="Hu P."/>
            <person name="Gao P."/>
            <person name="Tao J."/>
            <person name="Luo Y."/>
        </authorList>
    </citation>
    <scope>NUCLEOTIDE SEQUENCE</scope>
</reference>
<keyword evidence="2" id="KW-1003">Cell membrane</keyword>
<evidence type="ECO:0000256" key="4">
    <source>
        <dbReference type="ARBA" id="ARBA00022692"/>
    </source>
</evidence>
<dbReference type="GO" id="GO:0005886">
    <property type="term" value="C:plasma membrane"/>
    <property type="evidence" value="ECO:0007669"/>
    <property type="project" value="UniProtKB-SubCell"/>
</dbReference>